<dbReference type="InterPro" id="IPR000835">
    <property type="entry name" value="HTH_MarR-typ"/>
</dbReference>
<dbReference type="STRING" id="67365.GCA_001704635_06505"/>
<dbReference type="InterPro" id="IPR036388">
    <property type="entry name" value="WH-like_DNA-bd_sf"/>
</dbReference>
<accession>A0A1R1SLE0</accession>
<dbReference type="RefSeq" id="WP_079150999.1">
    <property type="nucleotide sequence ID" value="NZ_ASQP01000184.1"/>
</dbReference>
<keyword evidence="1" id="KW-0805">Transcription regulation</keyword>
<dbReference type="InterPro" id="IPR052362">
    <property type="entry name" value="HTH-GbsR_regulator"/>
</dbReference>
<feature type="region of interest" description="Disordered" evidence="4">
    <location>
        <begin position="1"/>
        <end position="26"/>
    </location>
</feature>
<name>A0A1R1SLE0_9ACTN</name>
<evidence type="ECO:0000256" key="1">
    <source>
        <dbReference type="ARBA" id="ARBA00023015"/>
    </source>
</evidence>
<dbReference type="PANTHER" id="PTHR38465:SF2">
    <property type="entry name" value="HTH-TYPE TRANSCRIPTIONAL REGULATOR MMPR5"/>
    <property type="match status" value="1"/>
</dbReference>
<proteinExistence type="predicted"/>
<evidence type="ECO:0000256" key="3">
    <source>
        <dbReference type="ARBA" id="ARBA00023163"/>
    </source>
</evidence>
<keyword evidence="7" id="KW-1185">Reference proteome</keyword>
<feature type="compositionally biased region" description="Basic and acidic residues" evidence="4">
    <location>
        <begin position="13"/>
        <end position="26"/>
    </location>
</feature>
<dbReference type="PANTHER" id="PTHR38465">
    <property type="entry name" value="HTH-TYPE TRANSCRIPTIONAL REGULATOR MJ1563-RELATED"/>
    <property type="match status" value="1"/>
</dbReference>
<protein>
    <recommendedName>
        <fullName evidence="5">HTH marR-type domain-containing protein</fullName>
    </recommendedName>
</protein>
<evidence type="ECO:0000313" key="6">
    <source>
        <dbReference type="EMBL" id="OMI39110.1"/>
    </source>
</evidence>
<dbReference type="InterPro" id="IPR011991">
    <property type="entry name" value="ArsR-like_HTH"/>
</dbReference>
<sequence>MVRAVTEVTQKGSARESGGEEAARDEEQVSRFVERFAADMTEAGMQRMGARVFAALLVSDPGMLTAAEIAERLRISPAAVSGAVRYLNQLNLITREREPGSRRDQYRLYNEVWYEAVAHRDQFLTRWQNTMREGAKILGSDTPAGARVAKTAEFYEFMQAELIHMLARWRAREESARAEERGAGPAGAP</sequence>
<dbReference type="Pfam" id="PF12802">
    <property type="entry name" value="MarR_2"/>
    <property type="match status" value="1"/>
</dbReference>
<comment type="caution">
    <text evidence="6">The sequence shown here is derived from an EMBL/GenBank/DDBJ whole genome shotgun (WGS) entry which is preliminary data.</text>
</comment>
<dbReference type="CDD" id="cd00090">
    <property type="entry name" value="HTH_ARSR"/>
    <property type="match status" value="1"/>
</dbReference>
<dbReference type="InterPro" id="IPR036390">
    <property type="entry name" value="WH_DNA-bd_sf"/>
</dbReference>
<keyword evidence="2" id="KW-0238">DNA-binding</keyword>
<evidence type="ECO:0000259" key="5">
    <source>
        <dbReference type="Pfam" id="PF12802"/>
    </source>
</evidence>
<dbReference type="GO" id="GO:0003700">
    <property type="term" value="F:DNA-binding transcription factor activity"/>
    <property type="evidence" value="ECO:0007669"/>
    <property type="project" value="InterPro"/>
</dbReference>
<keyword evidence="3" id="KW-0804">Transcription</keyword>
<evidence type="ECO:0000256" key="4">
    <source>
        <dbReference type="SAM" id="MobiDB-lite"/>
    </source>
</evidence>
<organism evidence="6 7">
    <name type="scientific">Streptomyces sparsogenes DSM 40356</name>
    <dbReference type="NCBI Taxonomy" id="1331668"/>
    <lineage>
        <taxon>Bacteria</taxon>
        <taxon>Bacillati</taxon>
        <taxon>Actinomycetota</taxon>
        <taxon>Actinomycetes</taxon>
        <taxon>Kitasatosporales</taxon>
        <taxon>Streptomycetaceae</taxon>
        <taxon>Streptomyces</taxon>
    </lineage>
</organism>
<dbReference type="GO" id="GO:0003677">
    <property type="term" value="F:DNA binding"/>
    <property type="evidence" value="ECO:0007669"/>
    <property type="project" value="UniProtKB-KW"/>
</dbReference>
<evidence type="ECO:0000313" key="7">
    <source>
        <dbReference type="Proteomes" id="UP000186168"/>
    </source>
</evidence>
<gene>
    <name evidence="6" type="ORF">SPAR_12568</name>
</gene>
<dbReference type="SUPFAM" id="SSF46785">
    <property type="entry name" value="Winged helix' DNA-binding domain"/>
    <property type="match status" value="1"/>
</dbReference>
<dbReference type="GeneID" id="96744041"/>
<dbReference type="Gene3D" id="1.10.10.10">
    <property type="entry name" value="Winged helix-like DNA-binding domain superfamily/Winged helix DNA-binding domain"/>
    <property type="match status" value="1"/>
</dbReference>
<dbReference type="EMBL" id="ASQP01000184">
    <property type="protein sequence ID" value="OMI39110.1"/>
    <property type="molecule type" value="Genomic_DNA"/>
</dbReference>
<reference evidence="6 7" key="1">
    <citation type="submission" date="2013-05" db="EMBL/GenBank/DDBJ databases">
        <title>Genome sequence of Streptomyces sparsogenes DSM 40356.</title>
        <authorList>
            <person name="Coyne S."/>
            <person name="Seebeck F.P."/>
        </authorList>
    </citation>
    <scope>NUCLEOTIDE SEQUENCE [LARGE SCALE GENOMIC DNA]</scope>
    <source>
        <strain evidence="6 7">DSM 40356</strain>
    </source>
</reference>
<dbReference type="AlphaFoldDB" id="A0A1R1SLE0"/>
<dbReference type="Proteomes" id="UP000186168">
    <property type="component" value="Unassembled WGS sequence"/>
</dbReference>
<feature type="domain" description="HTH marR-type" evidence="5">
    <location>
        <begin position="44"/>
        <end position="103"/>
    </location>
</feature>
<evidence type="ECO:0000256" key="2">
    <source>
        <dbReference type="ARBA" id="ARBA00023125"/>
    </source>
</evidence>